<keyword evidence="6 8" id="KW-0456">Lyase</keyword>
<dbReference type="SMART" id="SM00947">
    <property type="entry name" value="Pro_CA"/>
    <property type="match status" value="1"/>
</dbReference>
<gene>
    <name evidence="8" type="ORF">MNBD_GAMMA07-2051</name>
</gene>
<dbReference type="SUPFAM" id="SSF53056">
    <property type="entry name" value="beta-carbonic anhydrase, cab"/>
    <property type="match status" value="1"/>
</dbReference>
<dbReference type="PANTHER" id="PTHR11002">
    <property type="entry name" value="CARBONIC ANHYDRASE"/>
    <property type="match status" value="1"/>
</dbReference>
<dbReference type="PANTHER" id="PTHR11002:SF76">
    <property type="entry name" value="CARBONIC ANHYDRASE"/>
    <property type="match status" value="1"/>
</dbReference>
<dbReference type="EC" id="4.2.1.1" evidence="3"/>
<dbReference type="GO" id="GO:0015976">
    <property type="term" value="P:carbon utilization"/>
    <property type="evidence" value="ECO:0007669"/>
    <property type="project" value="InterPro"/>
</dbReference>
<dbReference type="PROSITE" id="PS00705">
    <property type="entry name" value="PROK_CO2_ANHYDRASE_2"/>
    <property type="match status" value="1"/>
</dbReference>
<evidence type="ECO:0000256" key="4">
    <source>
        <dbReference type="ARBA" id="ARBA00022723"/>
    </source>
</evidence>
<dbReference type="CDD" id="cd00884">
    <property type="entry name" value="beta_CA_cladeB"/>
    <property type="match status" value="1"/>
</dbReference>
<keyword evidence="4" id="KW-0479">Metal-binding</keyword>
<protein>
    <recommendedName>
        <fullName evidence="3">carbonic anhydrase</fullName>
        <ecNumber evidence="3">4.2.1.1</ecNumber>
    </recommendedName>
</protein>
<dbReference type="Pfam" id="PF00484">
    <property type="entry name" value="Pro_CA"/>
    <property type="match status" value="1"/>
</dbReference>
<dbReference type="FunFam" id="3.40.1050.10:FF:000003">
    <property type="entry name" value="Carbonic anhydrase"/>
    <property type="match status" value="1"/>
</dbReference>
<dbReference type="InterPro" id="IPR036874">
    <property type="entry name" value="Carbonic_anhydrase_sf"/>
</dbReference>
<dbReference type="InterPro" id="IPR001765">
    <property type="entry name" value="Carbonic_anhydrase"/>
</dbReference>
<dbReference type="InterPro" id="IPR045066">
    <property type="entry name" value="Beta_CA_cladeB"/>
</dbReference>
<comment type="catalytic activity">
    <reaction evidence="7">
        <text>hydrogencarbonate + H(+) = CO2 + H2O</text>
        <dbReference type="Rhea" id="RHEA:10748"/>
        <dbReference type="ChEBI" id="CHEBI:15377"/>
        <dbReference type="ChEBI" id="CHEBI:15378"/>
        <dbReference type="ChEBI" id="CHEBI:16526"/>
        <dbReference type="ChEBI" id="CHEBI:17544"/>
        <dbReference type="EC" id="4.2.1.1"/>
    </reaction>
</comment>
<evidence type="ECO:0000256" key="5">
    <source>
        <dbReference type="ARBA" id="ARBA00022833"/>
    </source>
</evidence>
<evidence type="ECO:0000256" key="6">
    <source>
        <dbReference type="ARBA" id="ARBA00023239"/>
    </source>
</evidence>
<evidence type="ECO:0000256" key="7">
    <source>
        <dbReference type="ARBA" id="ARBA00048348"/>
    </source>
</evidence>
<name>A0A3B0WJU7_9ZZZZ</name>
<dbReference type="Gene3D" id="3.40.1050.10">
    <property type="entry name" value="Carbonic anhydrase"/>
    <property type="match status" value="1"/>
</dbReference>
<sequence length="219" mass="23844">MKTTIDNILEGILAFQKHEVNSRDGYYKELANGQSPSAMMITCSDSRIDPNLITQTDLGELFVLRNAGNIVPAHSQESGGEAGTIEYAIQALGVEHIIICGHSHCGAMKGLLNPESLATLPATASWIKNAEATRSVVEHKCGHLDDNEKVLEAAKENVLVQLNNLRTLPAVSAKLATGQLQVHGWVYEIETGEMLCYDEQEKSFSPLVDKLHPVEKLAV</sequence>
<dbReference type="AlphaFoldDB" id="A0A3B0WJU7"/>
<evidence type="ECO:0000256" key="1">
    <source>
        <dbReference type="ARBA" id="ARBA00001947"/>
    </source>
</evidence>
<comment type="cofactor">
    <cofactor evidence="1">
        <name>Zn(2+)</name>
        <dbReference type="ChEBI" id="CHEBI:29105"/>
    </cofactor>
</comment>
<keyword evidence="5" id="KW-0862">Zinc</keyword>
<dbReference type="PROSITE" id="PS00704">
    <property type="entry name" value="PROK_CO2_ANHYDRASE_1"/>
    <property type="match status" value="1"/>
</dbReference>
<accession>A0A3B0WJU7</accession>
<dbReference type="GO" id="GO:0008270">
    <property type="term" value="F:zinc ion binding"/>
    <property type="evidence" value="ECO:0007669"/>
    <property type="project" value="InterPro"/>
</dbReference>
<dbReference type="InterPro" id="IPR015892">
    <property type="entry name" value="Carbonic_anhydrase_CS"/>
</dbReference>
<comment type="similarity">
    <text evidence="2">Belongs to the beta-class carbonic anhydrase family.</text>
</comment>
<organism evidence="8">
    <name type="scientific">hydrothermal vent metagenome</name>
    <dbReference type="NCBI Taxonomy" id="652676"/>
    <lineage>
        <taxon>unclassified sequences</taxon>
        <taxon>metagenomes</taxon>
        <taxon>ecological metagenomes</taxon>
    </lineage>
</organism>
<dbReference type="GO" id="GO:0004089">
    <property type="term" value="F:carbonate dehydratase activity"/>
    <property type="evidence" value="ECO:0007669"/>
    <property type="project" value="UniProtKB-EC"/>
</dbReference>
<dbReference type="EMBL" id="UOFF01000001">
    <property type="protein sequence ID" value="VAW52593.1"/>
    <property type="molecule type" value="Genomic_DNA"/>
</dbReference>
<evidence type="ECO:0000313" key="8">
    <source>
        <dbReference type="EMBL" id="VAW52593.1"/>
    </source>
</evidence>
<reference evidence="8" key="1">
    <citation type="submission" date="2018-06" db="EMBL/GenBank/DDBJ databases">
        <authorList>
            <person name="Zhirakovskaya E."/>
        </authorList>
    </citation>
    <scope>NUCLEOTIDE SEQUENCE</scope>
</reference>
<proteinExistence type="inferred from homology"/>
<evidence type="ECO:0000256" key="2">
    <source>
        <dbReference type="ARBA" id="ARBA00006217"/>
    </source>
</evidence>
<evidence type="ECO:0000256" key="3">
    <source>
        <dbReference type="ARBA" id="ARBA00012925"/>
    </source>
</evidence>